<proteinExistence type="predicted"/>
<reference evidence="2 4" key="1">
    <citation type="submission" date="2017-06" db="EMBL/GenBank/DDBJ databases">
        <title>Draft genome sequence of Fusobacterium nucleatum subsp. polymorphum KCOM 1267 (=ChDC F290).</title>
        <authorList>
            <person name="Kook J.-K."/>
            <person name="Park S.-N."/>
            <person name="Lim Y.K."/>
            <person name="Roh H."/>
        </authorList>
    </citation>
    <scope>NUCLEOTIDE SEQUENCE [LARGE SCALE GENOMIC DNA]</scope>
    <source>
        <strain evidence="2">KCOM 1267</strain>
        <strain evidence="4">KCOM 1267(ChDC F290)</strain>
    </source>
</reference>
<gene>
    <name evidence="2" type="ORF">CBG52_01425</name>
    <name evidence="3" type="ORF">CBG59_12155</name>
</gene>
<keyword evidence="1" id="KW-0472">Membrane</keyword>
<dbReference type="Proteomes" id="UP000221852">
    <property type="component" value="Unassembled WGS sequence"/>
</dbReference>
<evidence type="ECO:0000313" key="5">
    <source>
        <dbReference type="Proteomes" id="UP000221852"/>
    </source>
</evidence>
<dbReference type="EMBL" id="NIRQ01000001">
    <property type="protein sequence ID" value="PHI14344.1"/>
    <property type="molecule type" value="Genomic_DNA"/>
</dbReference>
<feature type="transmembrane region" description="Helical" evidence="1">
    <location>
        <begin position="61"/>
        <end position="82"/>
    </location>
</feature>
<name>A0A2C6CD67_FUSNP</name>
<dbReference type="AlphaFoldDB" id="A0A2C6CD67"/>
<evidence type="ECO:0000313" key="2">
    <source>
        <dbReference type="EMBL" id="PHI09898.1"/>
    </source>
</evidence>
<dbReference type="RefSeq" id="WP_098995152.1">
    <property type="nucleotide sequence ID" value="NZ_CP077146.1"/>
</dbReference>
<keyword evidence="1" id="KW-1133">Transmembrane helix</keyword>
<keyword evidence="1" id="KW-0812">Transmembrane</keyword>
<reference evidence="3 5" key="2">
    <citation type="submission" date="2017-06" db="EMBL/GenBank/DDBJ databases">
        <title>Draft genome sequence of Fusobacterium nucleatum subsp. polymorphum KCOM 1330 (=ChDC F330).</title>
        <authorList>
            <person name="Kook J.-K."/>
            <person name="Park S.-N."/>
            <person name="Lim Y.K."/>
            <person name="Roh H."/>
        </authorList>
    </citation>
    <scope>NUCLEOTIDE SEQUENCE [LARGE SCALE GENOMIC DNA]</scope>
    <source>
        <strain evidence="3">KCOM 1330</strain>
        <strain evidence="5">KCOM 1330 (ChDC F330)</strain>
    </source>
</reference>
<evidence type="ECO:0000313" key="4">
    <source>
        <dbReference type="Proteomes" id="UP000221504"/>
    </source>
</evidence>
<feature type="transmembrane region" description="Helical" evidence="1">
    <location>
        <begin position="20"/>
        <end position="49"/>
    </location>
</feature>
<dbReference type="Proteomes" id="UP000221504">
    <property type="component" value="Unassembled WGS sequence"/>
</dbReference>
<evidence type="ECO:0000313" key="3">
    <source>
        <dbReference type="EMBL" id="PHI14344.1"/>
    </source>
</evidence>
<dbReference type="EMBL" id="NIRM01000001">
    <property type="protein sequence ID" value="PHI09898.1"/>
    <property type="molecule type" value="Genomic_DNA"/>
</dbReference>
<comment type="caution">
    <text evidence="3">The sequence shown here is derived from an EMBL/GenBank/DDBJ whole genome shotgun (WGS) entry which is preliminary data.</text>
</comment>
<accession>A0A2C6CD67</accession>
<sequence length="89" mass="10615">MDTKQENINYLNIIKKHPFFLIALIFTLLFFTFLFFCLPPGWLVLGFLYNLCINGGILEKIIFYFIIISYILLIFIIPADFIKKHIYED</sequence>
<evidence type="ECO:0000256" key="1">
    <source>
        <dbReference type="SAM" id="Phobius"/>
    </source>
</evidence>
<protein>
    <submittedName>
        <fullName evidence="3">Uncharacterized protein</fullName>
    </submittedName>
</protein>
<organism evidence="3 5">
    <name type="scientific">Fusobacterium nucleatum subsp. polymorphum</name>
    <name type="common">Fusobacterium polymorphum</name>
    <dbReference type="NCBI Taxonomy" id="76857"/>
    <lineage>
        <taxon>Bacteria</taxon>
        <taxon>Fusobacteriati</taxon>
        <taxon>Fusobacteriota</taxon>
        <taxon>Fusobacteriia</taxon>
        <taxon>Fusobacteriales</taxon>
        <taxon>Fusobacteriaceae</taxon>
        <taxon>Fusobacterium</taxon>
    </lineage>
</organism>